<dbReference type="AlphaFoldDB" id="A0A1C6TP93"/>
<reference evidence="4" key="1">
    <citation type="submission" date="2016-06" db="EMBL/GenBank/DDBJ databases">
        <authorList>
            <person name="Varghese N."/>
            <person name="Submissions Spin"/>
        </authorList>
    </citation>
    <scope>NUCLEOTIDE SEQUENCE [LARGE SCALE GENOMIC DNA]</scope>
    <source>
        <strain evidence="4">DSM 43817</strain>
    </source>
</reference>
<sequence length="122" mass="13203">MLYDNYFATGRRLFVLGLAVLATVTALSCMYIYYYLRFVAEFVQTNPVGAKELAALVAGAVPATVAPFLAVGVMLKMGVTAILRARNDNAAKRQDDDTKAGGRSSRRRRPSAGGRRSSPEGR</sequence>
<evidence type="ECO:0000313" key="3">
    <source>
        <dbReference type="EMBL" id="SCL43383.1"/>
    </source>
</evidence>
<keyword evidence="4" id="KW-1185">Reference proteome</keyword>
<organism evidence="3 4">
    <name type="scientific">Micromonospora pallida</name>
    <dbReference type="NCBI Taxonomy" id="145854"/>
    <lineage>
        <taxon>Bacteria</taxon>
        <taxon>Bacillati</taxon>
        <taxon>Actinomycetota</taxon>
        <taxon>Actinomycetes</taxon>
        <taxon>Micromonosporales</taxon>
        <taxon>Micromonosporaceae</taxon>
        <taxon>Micromonospora</taxon>
    </lineage>
</organism>
<evidence type="ECO:0000313" key="4">
    <source>
        <dbReference type="Proteomes" id="UP000198959"/>
    </source>
</evidence>
<evidence type="ECO:0000256" key="1">
    <source>
        <dbReference type="SAM" id="MobiDB-lite"/>
    </source>
</evidence>
<gene>
    <name evidence="2" type="ORF">GA0074692_6699</name>
    <name evidence="3" type="ORF">GA0074692_6854</name>
</gene>
<evidence type="ECO:0000313" key="2">
    <source>
        <dbReference type="EMBL" id="SCL42185.1"/>
    </source>
</evidence>
<dbReference type="EMBL" id="FMHW01000004">
    <property type="protein sequence ID" value="SCL43383.1"/>
    <property type="molecule type" value="Genomic_DNA"/>
</dbReference>
<dbReference type="EMBL" id="FMHW01000002">
    <property type="protein sequence ID" value="SCL42185.1"/>
    <property type="molecule type" value="Genomic_DNA"/>
</dbReference>
<protein>
    <submittedName>
        <fullName evidence="3">Uncharacterized protein</fullName>
    </submittedName>
</protein>
<name>A0A1C6TP93_9ACTN</name>
<reference evidence="3" key="2">
    <citation type="submission" date="2016-06" db="EMBL/GenBank/DDBJ databases">
        <authorList>
            <person name="Kjaerup R.B."/>
            <person name="Dalgaard T.S."/>
            <person name="Juul-Madsen H.R."/>
        </authorList>
    </citation>
    <scope>NUCLEOTIDE SEQUENCE [LARGE SCALE GENOMIC DNA]</scope>
    <source>
        <strain evidence="3">DSM 43817</strain>
    </source>
</reference>
<accession>A0A1C6TP93</accession>
<proteinExistence type="predicted"/>
<dbReference type="RefSeq" id="WP_141725466.1">
    <property type="nucleotide sequence ID" value="NZ_FMHW01000002.1"/>
</dbReference>
<feature type="compositionally biased region" description="Basic and acidic residues" evidence="1">
    <location>
        <begin position="89"/>
        <end position="100"/>
    </location>
</feature>
<feature type="region of interest" description="Disordered" evidence="1">
    <location>
        <begin position="89"/>
        <end position="122"/>
    </location>
</feature>
<dbReference type="Proteomes" id="UP000198959">
    <property type="component" value="Unassembled WGS sequence"/>
</dbReference>